<dbReference type="AlphaFoldDB" id="A0A6J7JH02"/>
<evidence type="ECO:0000313" key="3">
    <source>
        <dbReference type="EMBL" id="CAB4941894.1"/>
    </source>
</evidence>
<accession>A0A6J7JH02</accession>
<name>A0A6J7JH02_9ZZZZ</name>
<sequence>MSAVARLAEDTVVNEITLDPSKWFFGGLAMVILVLLLVVVMQFNADR</sequence>
<gene>
    <name evidence="2" type="ORF">UFOPK3268_00614</name>
    <name evidence="3" type="ORF">UFOPK3752_01125</name>
    <name evidence="4" type="ORF">UFOPK4150_01458</name>
</gene>
<proteinExistence type="predicted"/>
<evidence type="ECO:0000256" key="1">
    <source>
        <dbReference type="SAM" id="Phobius"/>
    </source>
</evidence>
<keyword evidence="1" id="KW-1133">Transmembrane helix</keyword>
<protein>
    <submittedName>
        <fullName evidence="3">Unannotated protein</fullName>
    </submittedName>
</protein>
<dbReference type="EMBL" id="CAFBND010000038">
    <property type="protein sequence ID" value="CAB4941894.1"/>
    <property type="molecule type" value="Genomic_DNA"/>
</dbReference>
<reference evidence="3" key="1">
    <citation type="submission" date="2020-05" db="EMBL/GenBank/DDBJ databases">
        <authorList>
            <person name="Chiriac C."/>
            <person name="Salcher M."/>
            <person name="Ghai R."/>
            <person name="Kavagutti S V."/>
        </authorList>
    </citation>
    <scope>NUCLEOTIDE SEQUENCE</scope>
</reference>
<evidence type="ECO:0000313" key="2">
    <source>
        <dbReference type="EMBL" id="CAB4848484.1"/>
    </source>
</evidence>
<dbReference type="EMBL" id="CAFBPU010000030">
    <property type="protein sequence ID" value="CAB5035209.1"/>
    <property type="molecule type" value="Genomic_DNA"/>
</dbReference>
<dbReference type="EMBL" id="CAFBIZ010000059">
    <property type="protein sequence ID" value="CAB4848484.1"/>
    <property type="molecule type" value="Genomic_DNA"/>
</dbReference>
<keyword evidence="1" id="KW-0472">Membrane</keyword>
<evidence type="ECO:0000313" key="4">
    <source>
        <dbReference type="EMBL" id="CAB5035209.1"/>
    </source>
</evidence>
<keyword evidence="1" id="KW-0812">Transmembrane</keyword>
<feature type="transmembrane region" description="Helical" evidence="1">
    <location>
        <begin position="23"/>
        <end position="43"/>
    </location>
</feature>
<organism evidence="3">
    <name type="scientific">freshwater metagenome</name>
    <dbReference type="NCBI Taxonomy" id="449393"/>
    <lineage>
        <taxon>unclassified sequences</taxon>
        <taxon>metagenomes</taxon>
        <taxon>ecological metagenomes</taxon>
    </lineage>
</organism>